<dbReference type="OrthoDB" id="287393at2759"/>
<dbReference type="GO" id="GO:0000472">
    <property type="term" value="P:endonucleolytic cleavage to generate mature 5'-end of SSU-rRNA from (SSU-rRNA, 5.8S rRNA, LSU-rRNA)"/>
    <property type="evidence" value="ECO:0007669"/>
    <property type="project" value="TreeGrafter"/>
</dbReference>
<dbReference type="InterPro" id="IPR012677">
    <property type="entry name" value="Nucleotide-bd_a/b_plait_sf"/>
</dbReference>
<evidence type="ECO:0000256" key="2">
    <source>
        <dbReference type="ARBA" id="ARBA00005819"/>
    </source>
</evidence>
<evidence type="ECO:0000313" key="12">
    <source>
        <dbReference type="EMBL" id="KAG5928794.1"/>
    </source>
</evidence>
<feature type="compositionally biased region" description="Acidic residues" evidence="10">
    <location>
        <begin position="44"/>
        <end position="54"/>
    </location>
</feature>
<dbReference type="CDD" id="cd12263">
    <property type="entry name" value="RRM_ABT1_like"/>
    <property type="match status" value="1"/>
</dbReference>
<feature type="compositionally biased region" description="Acidic residues" evidence="10">
    <location>
        <begin position="280"/>
        <end position="289"/>
    </location>
</feature>
<dbReference type="GO" id="GO:0005730">
    <property type="term" value="C:nucleolus"/>
    <property type="evidence" value="ECO:0007669"/>
    <property type="project" value="UniProtKB-SubCell"/>
</dbReference>
<protein>
    <recommendedName>
        <fullName evidence="8">18S rRNA factor 2</fullName>
    </recommendedName>
</protein>
<dbReference type="SUPFAM" id="SSF54928">
    <property type="entry name" value="RNA-binding domain, RBD"/>
    <property type="match status" value="1"/>
</dbReference>
<feature type="region of interest" description="Disordered" evidence="10">
    <location>
        <begin position="1"/>
        <end position="97"/>
    </location>
</feature>
<dbReference type="GO" id="GO:0000447">
    <property type="term" value="P:endonucleolytic cleavage in ITS1 to separate SSU-rRNA from 5.8S rRNA and LSU-rRNA from tricistronic rRNA transcript (SSU-rRNA, 5.8S rRNA, LSU-rRNA)"/>
    <property type="evidence" value="ECO:0007669"/>
    <property type="project" value="TreeGrafter"/>
</dbReference>
<evidence type="ECO:0000256" key="3">
    <source>
        <dbReference type="ARBA" id="ARBA00022517"/>
    </source>
</evidence>
<dbReference type="InterPro" id="IPR035979">
    <property type="entry name" value="RBD_domain_sf"/>
</dbReference>
<evidence type="ECO:0000259" key="11">
    <source>
        <dbReference type="PROSITE" id="PS50102"/>
    </source>
</evidence>
<accession>A0A8K0NKP7</accession>
<dbReference type="AlphaFoldDB" id="A0A8K0NKP7"/>
<keyword evidence="13" id="KW-1185">Reference proteome</keyword>
<comment type="caution">
    <text evidence="12">The sequence shown here is derived from an EMBL/GenBank/DDBJ whole genome shotgun (WGS) entry which is preliminary data.</text>
</comment>
<feature type="domain" description="RRM" evidence="11">
    <location>
        <begin position="122"/>
        <end position="204"/>
    </location>
</feature>
<comment type="similarity">
    <text evidence="2">Belongs to the ESF2/ABP1 family.</text>
</comment>
<evidence type="ECO:0000256" key="10">
    <source>
        <dbReference type="SAM" id="MobiDB-lite"/>
    </source>
</evidence>
<evidence type="ECO:0000256" key="7">
    <source>
        <dbReference type="ARBA" id="ARBA00025024"/>
    </source>
</evidence>
<keyword evidence="4" id="KW-0698">rRNA processing</keyword>
<feature type="compositionally biased region" description="Basic and acidic residues" evidence="10">
    <location>
        <begin position="55"/>
        <end position="74"/>
    </location>
</feature>
<dbReference type="Gene3D" id="3.30.70.330">
    <property type="match status" value="1"/>
</dbReference>
<dbReference type="GO" id="GO:0000480">
    <property type="term" value="P:endonucleolytic cleavage in 5'-ETS of tricistronic rRNA transcript (SSU-rRNA, 5.8S rRNA, LSU-rRNA)"/>
    <property type="evidence" value="ECO:0007669"/>
    <property type="project" value="TreeGrafter"/>
</dbReference>
<keyword evidence="6" id="KW-0539">Nucleus</keyword>
<dbReference type="InterPro" id="IPR000504">
    <property type="entry name" value="RRM_dom"/>
</dbReference>
<proteinExistence type="inferred from homology"/>
<dbReference type="PROSITE" id="PS50102">
    <property type="entry name" value="RRM"/>
    <property type="match status" value="1"/>
</dbReference>
<dbReference type="InterPro" id="IPR039119">
    <property type="entry name" value="ABT1/Esf2"/>
</dbReference>
<feature type="compositionally biased region" description="Acidic residues" evidence="10">
    <location>
        <begin position="13"/>
        <end position="27"/>
    </location>
</feature>
<keyword evidence="5 9" id="KW-0694">RNA-binding</keyword>
<dbReference type="GO" id="GO:0034462">
    <property type="term" value="P:small-subunit processome assembly"/>
    <property type="evidence" value="ECO:0007669"/>
    <property type="project" value="TreeGrafter"/>
</dbReference>
<comment type="function">
    <text evidence="7">Involved in the small subunit (SSU) processome assembly and function, and in the 18S rRNA synthesis. Required for the early cleavages at sites A0, A1 and A2.</text>
</comment>
<feature type="region of interest" description="Disordered" evidence="10">
    <location>
        <begin position="266"/>
        <end position="331"/>
    </location>
</feature>
<dbReference type="PANTHER" id="PTHR12311">
    <property type="entry name" value="ACTIVATOR OF BASAL TRANSCRIPTION 1"/>
    <property type="match status" value="1"/>
</dbReference>
<feature type="compositionally biased region" description="Basic and acidic residues" evidence="10">
    <location>
        <begin position="310"/>
        <end position="324"/>
    </location>
</feature>
<dbReference type="Pfam" id="PF00076">
    <property type="entry name" value="RRM_1"/>
    <property type="match status" value="1"/>
</dbReference>
<dbReference type="PANTHER" id="PTHR12311:SF7">
    <property type="entry name" value="ACTIVATOR OF BASAL TRANSCRIPTION 1"/>
    <property type="match status" value="1"/>
</dbReference>
<reference evidence="12" key="1">
    <citation type="journal article" date="2020" name="bioRxiv">
        <title>Whole genome comparisons of ergot fungi reveals the divergence and evolution of species within the genus Claviceps are the result of varying mechanisms driving genome evolution and host range expansion.</title>
        <authorList>
            <person name="Wyka S.A."/>
            <person name="Mondo S.J."/>
            <person name="Liu M."/>
            <person name="Dettman J."/>
            <person name="Nalam V."/>
            <person name="Broders K.D."/>
        </authorList>
    </citation>
    <scope>NUCLEOTIDE SEQUENCE</scope>
    <source>
        <strain evidence="12">CCC 489</strain>
    </source>
</reference>
<sequence>MPPEKKNNFLDVSDSEDDQQDGYNSDDEITKGGRSAKRRKVDSDDNDDDDDDASDVDRHVNHDADSGDENDAHQDQTTQAAKPSTSKPRKDIPHLDTTVLGVNQPLAKKNLVTSEAAIKKSGVVYISRVPPGMKPSALRALLSPYGKLNRIFLAPEDPSVRARRKKAGGNKRVLFTEGWIEFLKKKEAKAACELLNGQNIGGKKGSFFRDDVWNLVYLKGFKWFNLTEQITAENAERTSRMRAEISKATKENKAFVRNVEKAKMLDGMQAKAKKRKAADDGDEGNDDNDGEKKTVKGGDRGRTFRQVAQVKKEGPSQEQPEHVTRVLSKIF</sequence>
<feature type="compositionally biased region" description="Basic and acidic residues" evidence="10">
    <location>
        <begin position="290"/>
        <end position="302"/>
    </location>
</feature>
<evidence type="ECO:0000256" key="4">
    <source>
        <dbReference type="ARBA" id="ARBA00022552"/>
    </source>
</evidence>
<evidence type="ECO:0000256" key="5">
    <source>
        <dbReference type="ARBA" id="ARBA00022884"/>
    </source>
</evidence>
<name>A0A8K0NKP7_9HYPO</name>
<evidence type="ECO:0000256" key="8">
    <source>
        <dbReference type="ARBA" id="ARBA00032634"/>
    </source>
</evidence>
<dbReference type="InterPro" id="IPR034353">
    <property type="entry name" value="ABT1/ESF2_RRM"/>
</dbReference>
<dbReference type="GO" id="GO:0003723">
    <property type="term" value="F:RNA binding"/>
    <property type="evidence" value="ECO:0007669"/>
    <property type="project" value="UniProtKB-UniRule"/>
</dbReference>
<comment type="subcellular location">
    <subcellularLocation>
        <location evidence="1">Nucleus</location>
        <location evidence="1">Nucleolus</location>
    </subcellularLocation>
</comment>
<evidence type="ECO:0000313" key="13">
    <source>
        <dbReference type="Proteomes" id="UP000811619"/>
    </source>
</evidence>
<evidence type="ECO:0000256" key="6">
    <source>
        <dbReference type="ARBA" id="ARBA00023242"/>
    </source>
</evidence>
<feature type="compositionally biased region" description="Polar residues" evidence="10">
    <location>
        <begin position="75"/>
        <end position="86"/>
    </location>
</feature>
<dbReference type="SMART" id="SM00360">
    <property type="entry name" value="RRM"/>
    <property type="match status" value="1"/>
</dbReference>
<dbReference type="EMBL" id="SRPY01000097">
    <property type="protein sequence ID" value="KAG5928794.1"/>
    <property type="molecule type" value="Genomic_DNA"/>
</dbReference>
<organism evidence="12 13">
    <name type="scientific">Claviceps africana</name>
    <dbReference type="NCBI Taxonomy" id="83212"/>
    <lineage>
        <taxon>Eukaryota</taxon>
        <taxon>Fungi</taxon>
        <taxon>Dikarya</taxon>
        <taxon>Ascomycota</taxon>
        <taxon>Pezizomycotina</taxon>
        <taxon>Sordariomycetes</taxon>
        <taxon>Hypocreomycetidae</taxon>
        <taxon>Hypocreales</taxon>
        <taxon>Clavicipitaceae</taxon>
        <taxon>Claviceps</taxon>
    </lineage>
</organism>
<evidence type="ECO:0000256" key="9">
    <source>
        <dbReference type="PROSITE-ProRule" id="PRU00176"/>
    </source>
</evidence>
<dbReference type="FunFam" id="3.30.70.330:FF:001147">
    <property type="entry name" value="Pre-rRNA-processing protein esf-2"/>
    <property type="match status" value="1"/>
</dbReference>
<dbReference type="Proteomes" id="UP000811619">
    <property type="component" value="Unassembled WGS sequence"/>
</dbReference>
<keyword evidence="3" id="KW-0690">Ribosome biogenesis</keyword>
<evidence type="ECO:0000256" key="1">
    <source>
        <dbReference type="ARBA" id="ARBA00004604"/>
    </source>
</evidence>
<gene>
    <name evidence="12" type="primary">ESF2</name>
    <name evidence="12" type="ORF">E4U42_007979</name>
</gene>